<comment type="caution">
    <text evidence="1">The sequence shown here is derived from an EMBL/GenBank/DDBJ whole genome shotgun (WGS) entry which is preliminary data.</text>
</comment>
<name>A0A017SY98_9BACT</name>
<dbReference type="Proteomes" id="UP000019678">
    <property type="component" value="Unassembled WGS sequence"/>
</dbReference>
<sequence>MAIGLALPGCSKAVEGGIEGGTTAGASAGEPGGTGGSGVGGGVGGAGGGAGGGSGPDLPCGVDCSAITAPPCFKAVCDVAQKICTTVTTPDGEPCDDGQFCTTGETCNAGACGAGELTTCGIEPATCEQVVCDEDTETCGLALQDDGSACVSEDLCEVNATCTAGVCAGAPRNCSFFPLPDSCKVAACNPATGDCEGFPGNEGAACSDSGDLCRTGKTCQAGFCAGGTAKDCSHLSVGCANGYCDPGTGTCATHTVLPGDACEQGIGACSVGVCTASGLCAPAPQDDGMGCDDGDPCTVGETCLAGACQGGDTSAYSVYFSETFASNAAGWTFVPGVKTDGSSHQLWAIGAAAASTGHTTGNPDPALDFTSTDDNGVAGVVLGGNIVKVIHSTNYIESPPINTSVPGPVWLEYRRWLNSDYASSSTQYMVNYVEVWNGLAWTVIWQSGASPGIKDAAWTRMSHEVTAYKSPAMKVRFGFRIGSVSVANVSGWNLDEVIVASNVCN</sequence>
<protein>
    <recommendedName>
        <fullName evidence="3">MAM domain-containing protein</fullName>
    </recommendedName>
</protein>
<organism evidence="1 2">
    <name type="scientific">Chondromyces apiculatus DSM 436</name>
    <dbReference type="NCBI Taxonomy" id="1192034"/>
    <lineage>
        <taxon>Bacteria</taxon>
        <taxon>Pseudomonadati</taxon>
        <taxon>Myxococcota</taxon>
        <taxon>Polyangia</taxon>
        <taxon>Polyangiales</taxon>
        <taxon>Polyangiaceae</taxon>
        <taxon>Chondromyces</taxon>
    </lineage>
</organism>
<gene>
    <name evidence="1" type="ORF">CAP_8435</name>
</gene>
<dbReference type="EMBL" id="ASRX01000084">
    <property type="protein sequence ID" value="EYF01281.1"/>
    <property type="molecule type" value="Genomic_DNA"/>
</dbReference>
<dbReference type="eggNOG" id="COG3055">
    <property type="taxonomic scope" value="Bacteria"/>
</dbReference>
<dbReference type="RefSeq" id="WP_044249633.1">
    <property type="nucleotide sequence ID" value="NZ_ASRX01000084.1"/>
</dbReference>
<reference evidence="1 2" key="1">
    <citation type="submission" date="2013-05" db="EMBL/GenBank/DDBJ databases">
        <title>Genome assembly of Chondromyces apiculatus DSM 436.</title>
        <authorList>
            <person name="Sharma G."/>
            <person name="Khatri I."/>
            <person name="Kaur C."/>
            <person name="Mayilraj S."/>
            <person name="Subramanian S."/>
        </authorList>
    </citation>
    <scope>NUCLEOTIDE SEQUENCE [LARGE SCALE GENOMIC DNA]</scope>
    <source>
        <strain evidence="1 2">DSM 436</strain>
    </source>
</reference>
<proteinExistence type="predicted"/>
<evidence type="ECO:0000313" key="2">
    <source>
        <dbReference type="Proteomes" id="UP000019678"/>
    </source>
</evidence>
<evidence type="ECO:0008006" key="3">
    <source>
        <dbReference type="Google" id="ProtNLM"/>
    </source>
</evidence>
<dbReference type="STRING" id="1192034.CAP_8435"/>
<keyword evidence="2" id="KW-1185">Reference proteome</keyword>
<dbReference type="AlphaFoldDB" id="A0A017SY98"/>
<accession>A0A017SY98</accession>
<dbReference type="eggNOG" id="COG1404">
    <property type="taxonomic scope" value="Bacteria"/>
</dbReference>
<evidence type="ECO:0000313" key="1">
    <source>
        <dbReference type="EMBL" id="EYF01281.1"/>
    </source>
</evidence>